<keyword evidence="2" id="KW-1185">Reference proteome</keyword>
<dbReference type="Proteomes" id="UP001254759">
    <property type="component" value="Unassembled WGS sequence"/>
</dbReference>
<sequence length="105" mass="11952">MTLLEAIQRDIEEAPTIMCLSDEQEFCRRLMEIPEANLLEQGERVGIILDRLHESHTSVVFEVTSENDFRFFGDWARAFAGQFPDFPQSAALVALADNLESPFSM</sequence>
<evidence type="ECO:0000313" key="1">
    <source>
        <dbReference type="EMBL" id="MDR6841179.1"/>
    </source>
</evidence>
<evidence type="ECO:0000313" key="2">
    <source>
        <dbReference type="Proteomes" id="UP001254759"/>
    </source>
</evidence>
<dbReference type="EMBL" id="JAVDTT010000002">
    <property type="protein sequence ID" value="MDR6841179.1"/>
    <property type="molecule type" value="Genomic_DNA"/>
</dbReference>
<organism evidence="1 2">
    <name type="scientific">Pseudoxanthomonas sacheonensis</name>
    <dbReference type="NCBI Taxonomy" id="443615"/>
    <lineage>
        <taxon>Bacteria</taxon>
        <taxon>Pseudomonadati</taxon>
        <taxon>Pseudomonadota</taxon>
        <taxon>Gammaproteobacteria</taxon>
        <taxon>Lysobacterales</taxon>
        <taxon>Lysobacteraceae</taxon>
        <taxon>Pseudoxanthomonas</taxon>
    </lineage>
</organism>
<dbReference type="RefSeq" id="WP_310091718.1">
    <property type="nucleotide sequence ID" value="NZ_JAVDTT010000002.1"/>
</dbReference>
<name>A0ABU1RQY4_9GAMM</name>
<reference evidence="1 2" key="1">
    <citation type="submission" date="2023-07" db="EMBL/GenBank/DDBJ databases">
        <title>Sorghum-associated microbial communities from plants grown in Nebraska, USA.</title>
        <authorList>
            <person name="Schachtman D."/>
        </authorList>
    </citation>
    <scope>NUCLEOTIDE SEQUENCE [LARGE SCALE GENOMIC DNA]</scope>
    <source>
        <strain evidence="1 2">BE107</strain>
    </source>
</reference>
<protein>
    <submittedName>
        <fullName evidence="1">Uncharacterized protein</fullName>
    </submittedName>
</protein>
<accession>A0ABU1RQY4</accession>
<proteinExistence type="predicted"/>
<comment type="caution">
    <text evidence="1">The sequence shown here is derived from an EMBL/GenBank/DDBJ whole genome shotgun (WGS) entry which is preliminary data.</text>
</comment>
<gene>
    <name evidence="1" type="ORF">J2W94_001464</name>
</gene>